<keyword evidence="6" id="KW-1185">Reference proteome</keyword>
<organism evidence="5 6">
    <name type="scientific">Natrinema zhouii</name>
    <dbReference type="NCBI Taxonomy" id="1710539"/>
    <lineage>
        <taxon>Archaea</taxon>
        <taxon>Methanobacteriati</taxon>
        <taxon>Methanobacteriota</taxon>
        <taxon>Stenosarchaea group</taxon>
        <taxon>Halobacteria</taxon>
        <taxon>Halobacteriales</taxon>
        <taxon>Natrialbaceae</taxon>
        <taxon>Natrinema</taxon>
    </lineage>
</organism>
<feature type="coiled-coil region" evidence="3">
    <location>
        <begin position="363"/>
        <end position="512"/>
    </location>
</feature>
<dbReference type="EMBL" id="CP059154">
    <property type="protein sequence ID" value="QLK27269.1"/>
    <property type="molecule type" value="Genomic_DNA"/>
</dbReference>
<dbReference type="AlphaFoldDB" id="A0A7D6CS04"/>
<dbReference type="Gene3D" id="3.40.50.300">
    <property type="entry name" value="P-loop containing nucleotide triphosphate hydrolases"/>
    <property type="match status" value="2"/>
</dbReference>
<comment type="similarity">
    <text evidence="2">Belongs to the Sph1/Sph2 family.</text>
</comment>
<evidence type="ECO:0000313" key="5">
    <source>
        <dbReference type="EMBL" id="QLK27269.1"/>
    </source>
</evidence>
<dbReference type="OrthoDB" id="241568at2157"/>
<evidence type="ECO:0000313" key="6">
    <source>
        <dbReference type="Proteomes" id="UP000510869"/>
    </source>
</evidence>
<dbReference type="PANTHER" id="PTHR32114:SF2">
    <property type="entry name" value="ABC TRANSPORTER ABCH.3"/>
    <property type="match status" value="1"/>
</dbReference>
<feature type="region of interest" description="Disordered" evidence="4">
    <location>
        <begin position="174"/>
        <end position="216"/>
    </location>
</feature>
<dbReference type="Proteomes" id="UP000510869">
    <property type="component" value="Chromosome"/>
</dbReference>
<dbReference type="GeneID" id="56142860"/>
<sequence length="649" mass="75013">MDSAQKKHGTAHVDIQNIGGIDRTDVSFEPGVTVLVGRNATNRTSFQTALMAALGSDRVSLKGDAEEGHVELSIDGETYSRALNRDGTAVQTTGDAYLDDPMLGDLFAFLLEDNEARQAVARGGDLREIIMRPIDTAEIQAEIDRLRERRSDVERRLDEIDSLKRELPSLEAEKRELDDEIEEKKSELSEIEGEIDHRDADIEESRQTANEADEKLDELQETRRELNDVRYDLETERDSVAELRSELQELEDERAELSEINAGELQRIESDVERLRSKKRAVESEISELQSILQFNEGMLEDVDDEILSALDFEESEQESVTDRLVPDDTVQCWTCGSTVEADQIEATVDTLRELSRTKFQTVREIDDDLEELKKKKRAIQQQRQRRERLDTKLEQVEQHIERSTARIEDLQDRRDDLTQEIERIEETIDKREDEERSEILSLHRDANQLEYELGQLENERERVDDEITAIEERLAEQRDLEDEADEIRDEIERLRTRIDRIEQEAVEAFNQHMNEILDRLGYENLERIWLERVDSEVRDGRKTVSKTMFELHIVRTTASGTSYEDTVDHLSESERNVAGLVFALAGYLAHDVYETLPFMVLDSLEAIDSKRIAKLVDYFQGYCQYLVVALLPEDAESLDADYERITEI</sequence>
<evidence type="ECO:0000256" key="4">
    <source>
        <dbReference type="SAM" id="MobiDB-lite"/>
    </source>
</evidence>
<dbReference type="RefSeq" id="WP_180842431.1">
    <property type="nucleotide sequence ID" value="NZ_CP059154.1"/>
</dbReference>
<dbReference type="PANTHER" id="PTHR32114">
    <property type="entry name" value="ABC TRANSPORTER ABCH.3"/>
    <property type="match status" value="1"/>
</dbReference>
<evidence type="ECO:0000256" key="3">
    <source>
        <dbReference type="SAM" id="Coils"/>
    </source>
</evidence>
<accession>A0A7D6CS04</accession>
<gene>
    <name evidence="5" type="ORF">HYG81_06605</name>
</gene>
<evidence type="ECO:0000256" key="2">
    <source>
        <dbReference type="ARBA" id="ARBA00049666"/>
    </source>
</evidence>
<name>A0A7D6CS04_9EURY</name>
<keyword evidence="1 3" id="KW-0175">Coiled coil</keyword>
<dbReference type="InterPro" id="IPR027417">
    <property type="entry name" value="P-loop_NTPase"/>
</dbReference>
<dbReference type="NCBIfam" id="NF045487">
    <property type="entry name" value="ASRP"/>
    <property type="match status" value="1"/>
</dbReference>
<dbReference type="SUPFAM" id="SSF52540">
    <property type="entry name" value="P-loop containing nucleoside triphosphate hydrolases"/>
    <property type="match status" value="2"/>
</dbReference>
<dbReference type="KEGG" id="nay:HYG81_06605"/>
<feature type="compositionally biased region" description="Basic and acidic residues" evidence="4">
    <location>
        <begin position="174"/>
        <end position="206"/>
    </location>
</feature>
<evidence type="ECO:0000256" key="1">
    <source>
        <dbReference type="ARBA" id="ARBA00023054"/>
    </source>
</evidence>
<protein>
    <submittedName>
        <fullName evidence="5">Chromosome segregation protein SMC</fullName>
    </submittedName>
</protein>
<proteinExistence type="inferred from homology"/>
<reference evidence="5 6" key="1">
    <citation type="submission" date="2020-07" db="EMBL/GenBank/DDBJ databases">
        <title>Natrinema (YPL30) sp. nov. and Haloterrigena xxxxxx (YPL8) sp. nov., isolated from a salt mine.</title>
        <authorList>
            <person name="Cui H."/>
        </authorList>
    </citation>
    <scope>NUCLEOTIDE SEQUENCE [LARGE SCALE GENOMIC DNA]</scope>
    <source>
        <strain evidence="5 6">YPL13</strain>
    </source>
</reference>